<reference evidence="2 3" key="1">
    <citation type="submission" date="2016-07" db="EMBL/GenBank/DDBJ databases">
        <title>Pervasive Adenine N6-methylation of Active Genes in Fungi.</title>
        <authorList>
            <consortium name="DOE Joint Genome Institute"/>
            <person name="Mondo S.J."/>
            <person name="Dannebaum R.O."/>
            <person name="Kuo R.C."/>
            <person name="Labutti K."/>
            <person name="Haridas S."/>
            <person name="Kuo A."/>
            <person name="Salamov A."/>
            <person name="Ahrendt S.R."/>
            <person name="Lipzen A."/>
            <person name="Sullivan W."/>
            <person name="Andreopoulos W.B."/>
            <person name="Clum A."/>
            <person name="Lindquist E."/>
            <person name="Daum C."/>
            <person name="Ramamoorthy G.K."/>
            <person name="Gryganskyi A."/>
            <person name="Culley D."/>
            <person name="Magnuson J.K."/>
            <person name="James T.Y."/>
            <person name="O'Malley M.A."/>
            <person name="Stajich J.E."/>
            <person name="Spatafora J.W."/>
            <person name="Visel A."/>
            <person name="Grigoriev I.V."/>
        </authorList>
    </citation>
    <scope>NUCLEOTIDE SEQUENCE [LARGE SCALE GENOMIC DNA]</scope>
    <source>
        <strain evidence="2 3">PL171</strain>
    </source>
</reference>
<organism evidence="2 3">
    <name type="scientific">Catenaria anguillulae PL171</name>
    <dbReference type="NCBI Taxonomy" id="765915"/>
    <lineage>
        <taxon>Eukaryota</taxon>
        <taxon>Fungi</taxon>
        <taxon>Fungi incertae sedis</taxon>
        <taxon>Blastocladiomycota</taxon>
        <taxon>Blastocladiomycetes</taxon>
        <taxon>Blastocladiales</taxon>
        <taxon>Catenariaceae</taxon>
        <taxon>Catenaria</taxon>
    </lineage>
</organism>
<keyword evidence="3" id="KW-1185">Reference proteome</keyword>
<dbReference type="EMBL" id="MCFL01000002">
    <property type="protein sequence ID" value="ORZ40637.1"/>
    <property type="molecule type" value="Genomic_DNA"/>
</dbReference>
<protein>
    <submittedName>
        <fullName evidence="2">Uncharacterized protein</fullName>
    </submittedName>
</protein>
<comment type="caution">
    <text evidence="2">The sequence shown here is derived from an EMBL/GenBank/DDBJ whole genome shotgun (WGS) entry which is preliminary data.</text>
</comment>
<sequence>MKMMARMVASAPSKALDAWLASWPVEGSVGASLLCGMGIAIADMTKDMRKNNTAFILAFGASRYMA</sequence>
<feature type="transmembrane region" description="Helical" evidence="1">
    <location>
        <begin position="20"/>
        <end position="42"/>
    </location>
</feature>
<proteinExistence type="predicted"/>
<dbReference type="Proteomes" id="UP000193411">
    <property type="component" value="Unassembled WGS sequence"/>
</dbReference>
<evidence type="ECO:0000313" key="3">
    <source>
        <dbReference type="Proteomes" id="UP000193411"/>
    </source>
</evidence>
<accession>A0A1Y2I1A6</accession>
<evidence type="ECO:0000256" key="1">
    <source>
        <dbReference type="SAM" id="Phobius"/>
    </source>
</evidence>
<name>A0A1Y2I1A6_9FUNG</name>
<evidence type="ECO:0000313" key="2">
    <source>
        <dbReference type="EMBL" id="ORZ40637.1"/>
    </source>
</evidence>
<keyword evidence="1" id="KW-0812">Transmembrane</keyword>
<keyword evidence="1" id="KW-0472">Membrane</keyword>
<keyword evidence="1" id="KW-1133">Transmembrane helix</keyword>
<gene>
    <name evidence="2" type="ORF">BCR44DRAFT_1423493</name>
</gene>
<dbReference type="AlphaFoldDB" id="A0A1Y2I1A6"/>